<reference evidence="2 3" key="1">
    <citation type="submission" date="2019-02" db="EMBL/GenBank/DDBJ databases">
        <title>WGS of Pseudoxanthomonas species novum from clinical isolates.</title>
        <authorList>
            <person name="Bernier A.-M."/>
            <person name="Bernard K."/>
            <person name="Vachon A."/>
        </authorList>
    </citation>
    <scope>NUCLEOTIDE SEQUENCE [LARGE SCALE GENOMIC DNA]</scope>
    <source>
        <strain evidence="2 3">NML171202</strain>
    </source>
</reference>
<proteinExistence type="predicted"/>
<feature type="domain" description="TPM" evidence="1">
    <location>
        <begin position="15"/>
        <end position="137"/>
    </location>
</feature>
<evidence type="ECO:0000313" key="3">
    <source>
        <dbReference type="Proteomes" id="UP000291286"/>
    </source>
</evidence>
<dbReference type="RefSeq" id="WP_130519247.1">
    <property type="nucleotide sequence ID" value="NZ_SHMA01000005.1"/>
</dbReference>
<dbReference type="EMBL" id="SHMB01000004">
    <property type="protein sequence ID" value="TAA29122.1"/>
    <property type="molecule type" value="Genomic_DNA"/>
</dbReference>
<comment type="caution">
    <text evidence="2">The sequence shown here is derived from an EMBL/GenBank/DDBJ whole genome shotgun (WGS) entry which is preliminary data.</text>
</comment>
<sequence length="162" mass="17595">MRWLRHLFAPSAHRLFPADRLQRIAQAIAEGERLHSGEVMFAVESGLHPSAVWAGVDARAAAHAAFARLRTWDTAANNGVLIYLLLADHQIEIVADRGLEGRVSAEEWHQVCAKIEAGMRQGDPEAAVVAGVQAASALLARAFPAVRGQRGDNELPDLPRIL</sequence>
<dbReference type="AlphaFoldDB" id="A0A4Q8LHV8"/>
<dbReference type="InterPro" id="IPR007621">
    <property type="entry name" value="TPM_dom"/>
</dbReference>
<accession>A0A4Q8LHV8</accession>
<evidence type="ECO:0000313" key="2">
    <source>
        <dbReference type="EMBL" id="TAA29122.1"/>
    </source>
</evidence>
<protein>
    <recommendedName>
        <fullName evidence="1">TPM domain-containing protein</fullName>
    </recommendedName>
</protein>
<dbReference type="Proteomes" id="UP000291286">
    <property type="component" value="Unassembled WGS sequence"/>
</dbReference>
<name>A0A4Q8LHV8_9GAMM</name>
<dbReference type="PANTHER" id="PTHR30373">
    <property type="entry name" value="UPF0603 PROTEIN YGCG"/>
    <property type="match status" value="1"/>
</dbReference>
<dbReference type="Gene3D" id="3.10.310.50">
    <property type="match status" value="1"/>
</dbReference>
<evidence type="ECO:0000259" key="1">
    <source>
        <dbReference type="Pfam" id="PF04536"/>
    </source>
</evidence>
<dbReference type="PANTHER" id="PTHR30373:SF8">
    <property type="entry name" value="BLL7265 PROTEIN"/>
    <property type="match status" value="1"/>
</dbReference>
<organism evidence="2 3">
    <name type="scientific">Pseudoxanthomonas winnipegensis</name>
    <dbReference type="NCBI Taxonomy" id="2480810"/>
    <lineage>
        <taxon>Bacteria</taxon>
        <taxon>Pseudomonadati</taxon>
        <taxon>Pseudomonadota</taxon>
        <taxon>Gammaproteobacteria</taxon>
        <taxon>Lysobacterales</taxon>
        <taxon>Lysobacteraceae</taxon>
        <taxon>Pseudoxanthomonas</taxon>
    </lineage>
</organism>
<gene>
    <name evidence="2" type="ORF">EA661_12640</name>
</gene>
<dbReference type="Pfam" id="PF04536">
    <property type="entry name" value="TPM_phosphatase"/>
    <property type="match status" value="1"/>
</dbReference>